<feature type="binding site" evidence="13">
    <location>
        <position position="165"/>
    </location>
    <ligand>
        <name>Mg(2+)</name>
        <dbReference type="ChEBI" id="CHEBI:18420"/>
        <label>1</label>
    </ligand>
</feature>
<keyword evidence="11 13" id="KW-0234">DNA repair</keyword>
<dbReference type="GO" id="GO:0003677">
    <property type="term" value="F:DNA binding"/>
    <property type="evidence" value="ECO:0007669"/>
    <property type="project" value="UniProtKB-KW"/>
</dbReference>
<evidence type="ECO:0000256" key="2">
    <source>
        <dbReference type="ARBA" id="ARBA00022490"/>
    </source>
</evidence>
<dbReference type="Gene3D" id="3.30.420.10">
    <property type="entry name" value="Ribonuclease H-like superfamily/Ribonuclease H"/>
    <property type="match status" value="1"/>
</dbReference>
<feature type="active site" evidence="13">
    <location>
        <position position="91"/>
    </location>
</feature>
<keyword evidence="7 13" id="KW-0378">Hydrolase</keyword>
<dbReference type="Proteomes" id="UP000229641">
    <property type="component" value="Unassembled WGS sequence"/>
</dbReference>
<evidence type="ECO:0000256" key="1">
    <source>
        <dbReference type="ARBA" id="ARBA00009518"/>
    </source>
</evidence>
<name>A0A2H0LZM9_9BACT</name>
<dbReference type="InterPro" id="IPR020563">
    <property type="entry name" value="X-over_junc_endoDNase_Mg_BS"/>
</dbReference>
<comment type="cofactor">
    <cofactor evidence="13">
        <name>Mg(2+)</name>
        <dbReference type="ChEBI" id="CHEBI:18420"/>
    </cofactor>
    <text evidence="13">Binds 2 Mg(2+) ion per subunit.</text>
</comment>
<dbReference type="PANTHER" id="PTHR30194">
    <property type="entry name" value="CROSSOVER JUNCTION ENDODEOXYRIBONUCLEASE RUVC"/>
    <property type="match status" value="1"/>
</dbReference>
<evidence type="ECO:0000256" key="14">
    <source>
        <dbReference type="NCBIfam" id="TIGR00228"/>
    </source>
</evidence>
<keyword evidence="3 13" id="KW-0540">Nuclease</keyword>
<proteinExistence type="inferred from homology"/>
<dbReference type="InterPro" id="IPR012337">
    <property type="entry name" value="RNaseH-like_sf"/>
</dbReference>
<dbReference type="PRINTS" id="PR00696">
    <property type="entry name" value="RSOLVASERUVC"/>
</dbReference>
<protein>
    <recommendedName>
        <fullName evidence="13 14">Crossover junction endodeoxyribonuclease RuvC</fullName>
        <ecNumber evidence="13 14">3.1.21.10</ecNumber>
    </recommendedName>
    <alternativeName>
        <fullName evidence="13">Holliday junction nuclease RuvC</fullName>
    </alternativeName>
    <alternativeName>
        <fullName evidence="13">Holliday junction resolvase RuvC</fullName>
    </alternativeName>
</protein>
<dbReference type="PANTHER" id="PTHR30194:SF3">
    <property type="entry name" value="CROSSOVER JUNCTION ENDODEOXYRIBONUCLEASE RUVC"/>
    <property type="match status" value="1"/>
</dbReference>
<dbReference type="GO" id="GO:0006310">
    <property type="term" value="P:DNA recombination"/>
    <property type="evidence" value="ECO:0007669"/>
    <property type="project" value="UniProtKB-UniRule"/>
</dbReference>
<keyword evidence="4 13" id="KW-0479">Metal-binding</keyword>
<keyword evidence="9 13" id="KW-0238">DNA-binding</keyword>
<evidence type="ECO:0000256" key="13">
    <source>
        <dbReference type="HAMAP-Rule" id="MF_00034"/>
    </source>
</evidence>
<keyword evidence="8 13" id="KW-0460">Magnesium</keyword>
<keyword evidence="5 13" id="KW-0255">Endonuclease</keyword>
<comment type="caution">
    <text evidence="15">The sequence shown here is derived from an EMBL/GenBank/DDBJ whole genome shotgun (WGS) entry which is preliminary data.</text>
</comment>
<dbReference type="FunFam" id="3.30.420.10:FF:000002">
    <property type="entry name" value="Crossover junction endodeoxyribonuclease RuvC"/>
    <property type="match status" value="1"/>
</dbReference>
<dbReference type="SUPFAM" id="SSF53098">
    <property type="entry name" value="Ribonuclease H-like"/>
    <property type="match status" value="1"/>
</dbReference>
<evidence type="ECO:0000256" key="11">
    <source>
        <dbReference type="ARBA" id="ARBA00023204"/>
    </source>
</evidence>
<evidence type="ECO:0000313" key="16">
    <source>
        <dbReference type="Proteomes" id="UP000229641"/>
    </source>
</evidence>
<evidence type="ECO:0000256" key="4">
    <source>
        <dbReference type="ARBA" id="ARBA00022723"/>
    </source>
</evidence>
<keyword evidence="10 13" id="KW-0233">DNA recombination</keyword>
<comment type="similarity">
    <text evidence="1 13">Belongs to the RuvC family.</text>
</comment>
<keyword evidence="6 13" id="KW-0227">DNA damage</keyword>
<dbReference type="GO" id="GO:0008821">
    <property type="term" value="F:crossover junction DNA endonuclease activity"/>
    <property type="evidence" value="ECO:0007669"/>
    <property type="project" value="UniProtKB-UniRule"/>
</dbReference>
<organism evidence="15 16">
    <name type="scientific">Candidatus Ghiorseimicrobium undicola</name>
    <dbReference type="NCBI Taxonomy" id="1974746"/>
    <lineage>
        <taxon>Bacteria</taxon>
        <taxon>Pseudomonadati</taxon>
        <taxon>Candidatus Omnitrophota</taxon>
        <taxon>Candidatus Ghiorseimicrobium</taxon>
    </lineage>
</organism>
<dbReference type="GO" id="GO:0005737">
    <property type="term" value="C:cytoplasm"/>
    <property type="evidence" value="ECO:0007669"/>
    <property type="project" value="UniProtKB-SubCell"/>
</dbReference>
<feature type="active site" evidence="13">
    <location>
        <position position="165"/>
    </location>
</feature>
<evidence type="ECO:0000256" key="6">
    <source>
        <dbReference type="ARBA" id="ARBA00022763"/>
    </source>
</evidence>
<evidence type="ECO:0000256" key="7">
    <source>
        <dbReference type="ARBA" id="ARBA00022801"/>
    </source>
</evidence>
<evidence type="ECO:0000256" key="3">
    <source>
        <dbReference type="ARBA" id="ARBA00022722"/>
    </source>
</evidence>
<comment type="subunit">
    <text evidence="13">Homodimer which binds Holliday junction (HJ) DNA. The HJ becomes 2-fold symmetrical on binding to RuvC with unstacked arms; it has a different conformation from HJ DNA in complex with RuvA. In the full resolvosome a probable DNA-RuvA(4)-RuvB(12)-RuvC(2) complex forms which resolves the HJ.</text>
</comment>
<reference evidence="15 16" key="1">
    <citation type="submission" date="2017-09" db="EMBL/GenBank/DDBJ databases">
        <title>Depth-based differentiation of microbial function through sediment-hosted aquifers and enrichment of novel symbionts in the deep terrestrial subsurface.</title>
        <authorList>
            <person name="Probst A.J."/>
            <person name="Ladd B."/>
            <person name="Jarett J.K."/>
            <person name="Geller-Mcgrath D.E."/>
            <person name="Sieber C.M."/>
            <person name="Emerson J.B."/>
            <person name="Anantharaman K."/>
            <person name="Thomas B.C."/>
            <person name="Malmstrom R."/>
            <person name="Stieglmeier M."/>
            <person name="Klingl A."/>
            <person name="Woyke T."/>
            <person name="Ryan C.M."/>
            <person name="Banfield J.F."/>
        </authorList>
    </citation>
    <scope>NUCLEOTIDE SEQUENCE [LARGE SCALE GENOMIC DNA]</scope>
    <source>
        <strain evidence="15">CG11_big_fil_rev_8_21_14_0_20_42_13</strain>
    </source>
</reference>
<dbReference type="GO" id="GO:0006281">
    <property type="term" value="P:DNA repair"/>
    <property type="evidence" value="ECO:0007669"/>
    <property type="project" value="UniProtKB-UniRule"/>
</dbReference>
<dbReference type="CDD" id="cd16962">
    <property type="entry name" value="RuvC"/>
    <property type="match status" value="1"/>
</dbReference>
<evidence type="ECO:0000256" key="8">
    <source>
        <dbReference type="ARBA" id="ARBA00022842"/>
    </source>
</evidence>
<gene>
    <name evidence="13" type="primary">ruvC</name>
    <name evidence="15" type="ORF">COV72_00720</name>
</gene>
<dbReference type="GO" id="GO:0000287">
    <property type="term" value="F:magnesium ion binding"/>
    <property type="evidence" value="ECO:0007669"/>
    <property type="project" value="UniProtKB-UniRule"/>
</dbReference>
<dbReference type="InterPro" id="IPR002176">
    <property type="entry name" value="X-over_junc_endoDNase_RuvC"/>
</dbReference>
<dbReference type="GO" id="GO:0048476">
    <property type="term" value="C:Holliday junction resolvase complex"/>
    <property type="evidence" value="ECO:0007669"/>
    <property type="project" value="UniProtKB-UniRule"/>
</dbReference>
<dbReference type="InterPro" id="IPR036397">
    <property type="entry name" value="RNaseH_sf"/>
</dbReference>
<dbReference type="EMBL" id="PCWA01000014">
    <property type="protein sequence ID" value="PIQ89851.1"/>
    <property type="molecule type" value="Genomic_DNA"/>
</dbReference>
<evidence type="ECO:0000256" key="12">
    <source>
        <dbReference type="ARBA" id="ARBA00029354"/>
    </source>
</evidence>
<feature type="binding site" evidence="13">
    <location>
        <position position="31"/>
    </location>
    <ligand>
        <name>Mg(2+)</name>
        <dbReference type="ChEBI" id="CHEBI:18420"/>
        <label>1</label>
    </ligand>
</feature>
<comment type="catalytic activity">
    <reaction evidence="12 13">
        <text>Endonucleolytic cleavage at a junction such as a reciprocal single-stranded crossover between two homologous DNA duplexes (Holliday junction).</text>
        <dbReference type="EC" id="3.1.21.10"/>
    </reaction>
</comment>
<dbReference type="NCBIfam" id="TIGR00228">
    <property type="entry name" value="ruvC"/>
    <property type="match status" value="1"/>
</dbReference>
<evidence type="ECO:0000256" key="5">
    <source>
        <dbReference type="ARBA" id="ARBA00022759"/>
    </source>
</evidence>
<dbReference type="HAMAP" id="MF_00034">
    <property type="entry name" value="RuvC"/>
    <property type="match status" value="1"/>
</dbReference>
<feature type="binding site" evidence="13">
    <location>
        <position position="91"/>
    </location>
    <ligand>
        <name>Mg(2+)</name>
        <dbReference type="ChEBI" id="CHEBI:18420"/>
        <label>2</label>
    </ligand>
</feature>
<evidence type="ECO:0000256" key="10">
    <source>
        <dbReference type="ARBA" id="ARBA00023172"/>
    </source>
</evidence>
<feature type="active site" evidence="13">
    <location>
        <position position="31"/>
    </location>
</feature>
<dbReference type="AlphaFoldDB" id="A0A2H0LZM9"/>
<dbReference type="PROSITE" id="PS01321">
    <property type="entry name" value="RUVC"/>
    <property type="match status" value="1"/>
</dbReference>
<sequence>MTMFRRFMLILIYLMKSWSRPLNPMRILGIDPGLRVCGYGLIENSSGVLKVLEAGVITTNPKQTLQQRLDEIYRSLAELITESKPDVMILEKLYAHHRHPATAFLLGHARGVICLLCAQYKLGLVEYLPTRIKKAIVGNGHAGKLQIKNMIERLLNIKGGNYLFDVTDALALAVAHAYIAALDKRKR</sequence>
<accession>A0A2H0LZM9</accession>
<evidence type="ECO:0000256" key="9">
    <source>
        <dbReference type="ARBA" id="ARBA00023125"/>
    </source>
</evidence>
<keyword evidence="2 13" id="KW-0963">Cytoplasm</keyword>
<comment type="function">
    <text evidence="13">The RuvA-RuvB-RuvC complex processes Holliday junction (HJ) DNA during genetic recombination and DNA repair. Endonuclease that resolves HJ intermediates. Cleaves cruciform DNA by making single-stranded nicks across the HJ at symmetrical positions within the homologous arms, yielding a 5'-phosphate and a 3'-hydroxyl group; requires a central core of homology in the junction. The consensus cleavage sequence is 5'-(A/T)TT(C/G)-3'. Cleavage occurs on the 3'-side of the TT dinucleotide at the point of strand exchange. HJ branch migration catalyzed by RuvA-RuvB allows RuvC to scan DNA until it finds its consensus sequence, where it cleaves and resolves the cruciform DNA.</text>
</comment>
<dbReference type="EC" id="3.1.21.10" evidence="13 14"/>
<evidence type="ECO:0000313" key="15">
    <source>
        <dbReference type="EMBL" id="PIQ89851.1"/>
    </source>
</evidence>
<dbReference type="Pfam" id="PF02075">
    <property type="entry name" value="RuvC"/>
    <property type="match status" value="1"/>
</dbReference>
<comment type="subcellular location">
    <subcellularLocation>
        <location evidence="13">Cytoplasm</location>
    </subcellularLocation>
</comment>